<dbReference type="InterPro" id="IPR005196">
    <property type="entry name" value="Glyco_hydro_65_N"/>
</dbReference>
<dbReference type="GO" id="GO:0004553">
    <property type="term" value="F:hydrolase activity, hydrolyzing O-glycosyl compounds"/>
    <property type="evidence" value="ECO:0007669"/>
    <property type="project" value="TreeGrafter"/>
</dbReference>
<comment type="caution">
    <text evidence="8">The sequence shown here is derived from an EMBL/GenBank/DDBJ whole genome shotgun (WGS) entry which is preliminary data.</text>
</comment>
<feature type="binding site" evidence="3">
    <location>
        <begin position="614"/>
        <end position="615"/>
    </location>
    <ligand>
        <name>substrate</name>
    </ligand>
</feature>
<dbReference type="InterPro" id="IPR011013">
    <property type="entry name" value="Gal_mutarotase_sf_dom"/>
</dbReference>
<feature type="domain" description="Glycoside hydrolase family 65 C-terminal" evidence="6">
    <location>
        <begin position="711"/>
        <end position="772"/>
    </location>
</feature>
<dbReference type="RefSeq" id="WP_130649732.1">
    <property type="nucleotide sequence ID" value="NZ_BMHA01000003.1"/>
</dbReference>
<dbReference type="Pfam" id="PF03633">
    <property type="entry name" value="Glyco_hydro_65C"/>
    <property type="match status" value="1"/>
</dbReference>
<keyword evidence="9" id="KW-1185">Reference proteome</keyword>
<dbReference type="Gene3D" id="2.60.420.10">
    <property type="entry name" value="Maltose phosphorylase, domain 3"/>
    <property type="match status" value="1"/>
</dbReference>
<dbReference type="PIRSF" id="PIRSF036289">
    <property type="entry name" value="Glycosyl_hydrolase_malt_phosph"/>
    <property type="match status" value="1"/>
</dbReference>
<dbReference type="InterPro" id="IPR008928">
    <property type="entry name" value="6-hairpin_glycosidase_sf"/>
</dbReference>
<reference evidence="8" key="1">
    <citation type="journal article" date="2014" name="Int. J. Syst. Evol. Microbiol.">
        <title>Complete genome sequence of Corynebacterium casei LMG S-19264T (=DSM 44701T), isolated from a smear-ripened cheese.</title>
        <authorList>
            <consortium name="US DOE Joint Genome Institute (JGI-PGF)"/>
            <person name="Walter F."/>
            <person name="Albersmeier A."/>
            <person name="Kalinowski J."/>
            <person name="Ruckert C."/>
        </authorList>
    </citation>
    <scope>NUCLEOTIDE SEQUENCE</scope>
    <source>
        <strain evidence="8">CGMCC 1.14988</strain>
    </source>
</reference>
<proteinExistence type="inferred from homology"/>
<feature type="compositionally biased region" description="Basic and acidic residues" evidence="4">
    <location>
        <begin position="826"/>
        <end position="838"/>
    </location>
</feature>
<dbReference type="PANTHER" id="PTHR11051">
    <property type="entry name" value="GLYCOSYL HYDROLASE-RELATED"/>
    <property type="match status" value="1"/>
</dbReference>
<dbReference type="Gene3D" id="1.50.10.10">
    <property type="match status" value="1"/>
</dbReference>
<dbReference type="GO" id="GO:0030246">
    <property type="term" value="F:carbohydrate binding"/>
    <property type="evidence" value="ECO:0007669"/>
    <property type="project" value="InterPro"/>
</dbReference>
<feature type="binding site" evidence="3">
    <location>
        <begin position="374"/>
        <end position="375"/>
    </location>
    <ligand>
        <name>substrate</name>
    </ligand>
</feature>
<dbReference type="SUPFAM" id="SSF74650">
    <property type="entry name" value="Galactose mutarotase-like"/>
    <property type="match status" value="1"/>
</dbReference>
<dbReference type="Pfam" id="PF03632">
    <property type="entry name" value="Glyco_hydro_65m"/>
    <property type="match status" value="1"/>
</dbReference>
<organism evidence="8 9">
    <name type="scientific">Egicoccus halophilus</name>
    <dbReference type="NCBI Taxonomy" id="1670830"/>
    <lineage>
        <taxon>Bacteria</taxon>
        <taxon>Bacillati</taxon>
        <taxon>Actinomycetota</taxon>
        <taxon>Nitriliruptoria</taxon>
        <taxon>Egicoccales</taxon>
        <taxon>Egicoccaceae</taxon>
        <taxon>Egicoccus</taxon>
    </lineage>
</organism>
<dbReference type="InterPro" id="IPR005195">
    <property type="entry name" value="Glyco_hydro_65_M"/>
</dbReference>
<reference evidence="8" key="2">
    <citation type="submission" date="2020-09" db="EMBL/GenBank/DDBJ databases">
        <authorList>
            <person name="Sun Q."/>
            <person name="Zhou Y."/>
        </authorList>
    </citation>
    <scope>NUCLEOTIDE SEQUENCE</scope>
    <source>
        <strain evidence="8">CGMCC 1.14988</strain>
    </source>
</reference>
<dbReference type="GO" id="GO:0005975">
    <property type="term" value="P:carbohydrate metabolic process"/>
    <property type="evidence" value="ECO:0007669"/>
    <property type="project" value="InterPro"/>
</dbReference>
<sequence length="838" mass="94899">MIPRELRLPPEHLFPADEWRLAEIGFSNRWMGNAETIFALSNGFIGVRGTFEEGRPGIETGTFLNGFHETWGIEHAEEAYGFARTGQTIINAPDATLLKLYVDDEPLFLPTARMPEYHRELDFRDGVLRRRLRWATPSGKHVKVDSTRLVSFDQRHLGAISYEVELDTDAPVVLSSQLLNRQDARAVDEPRANGADPRRAKAFRNRVLNAVDHHAEELRLVTGYRTSSSRMTLGVGVDHVVETDNSWDAAATWSEDLSKVVFTIHAKAGVPFRITKYFTYHTSRSVPPRELVDRSRRTLDRAVQEGYDELAASQRRYLDDLWHRADVQVDGPRRVQQAIRWNIYQLAQASARAETAGIPAKGLTGQAYEGHYFWDTEIYVAPFLTYTEPRVTRNLLRFRHTMLPLARERATELSEPGALFPWRTINGEEASAYYQAGTAQYHIDADIAYAIKKYVDVRDDKELLCEVGAEILVETARLWIGLGFYSPEDDAFHLHGVTGPDEYTTVVNDNAFTNLMARQNLRYAAEVASWMREEEPAAYRHLVHETGLRDEEVASWQRAADTMFIPYDEDRGIHPQDANFLEKERWDFAGTPIEHYPLLLNYHPLVIYRHQVIKQADVVLAMVLLADQFSQEQKRRNFDYYDPLTTGDSSLSACVQSILAAEIGYEEKALEYFQYALLMDLADVAGNVVDGVHIASTGGVWMALVYGFGGLRDHDGRLRFDPRLPAPWSRLSFPLRFHDRRLEVELSHEAMQFTVTEGEALPIEVRGVEYVLQPGEPLHLDSPGDAEAEDANAPGLGQEPDGPVVQVTTARDSDVVTGHRGSPLPDEVHDARRGDTSR</sequence>
<evidence type="ECO:0000313" key="8">
    <source>
        <dbReference type="EMBL" id="GGI04659.1"/>
    </source>
</evidence>
<evidence type="ECO:0000256" key="2">
    <source>
        <dbReference type="PIRSR" id="PIRSR036289-50"/>
    </source>
</evidence>
<dbReference type="PANTHER" id="PTHR11051:SF13">
    <property type="entry name" value="GLYCOSYL TRANSFERASE"/>
    <property type="match status" value="1"/>
</dbReference>
<evidence type="ECO:0000313" key="9">
    <source>
        <dbReference type="Proteomes" id="UP000650511"/>
    </source>
</evidence>
<feature type="active site" description="Proton donor" evidence="2">
    <location>
        <position position="502"/>
    </location>
</feature>
<dbReference type="AlphaFoldDB" id="A0A8J3ET79"/>
<evidence type="ECO:0000259" key="6">
    <source>
        <dbReference type="Pfam" id="PF03633"/>
    </source>
</evidence>
<comment type="similarity">
    <text evidence="1">Belongs to the glycosyl hydrolase 65 family.</text>
</comment>
<dbReference type="InterPro" id="IPR037018">
    <property type="entry name" value="GH65_N"/>
</dbReference>
<dbReference type="EMBL" id="BMHA01000003">
    <property type="protein sequence ID" value="GGI04659.1"/>
    <property type="molecule type" value="Genomic_DNA"/>
</dbReference>
<protein>
    <submittedName>
        <fullName evidence="8">Kojibiose phosphorylase</fullName>
    </submittedName>
</protein>
<feature type="domain" description="Glycoside hydrolase family 65 central catalytic" evidence="5">
    <location>
        <begin position="340"/>
        <end position="702"/>
    </location>
</feature>
<evidence type="ECO:0000259" key="7">
    <source>
        <dbReference type="Pfam" id="PF03636"/>
    </source>
</evidence>
<gene>
    <name evidence="8" type="ORF">GCM10011354_10200</name>
</gene>
<evidence type="ECO:0000256" key="4">
    <source>
        <dbReference type="SAM" id="MobiDB-lite"/>
    </source>
</evidence>
<dbReference type="InterPro" id="IPR005194">
    <property type="entry name" value="Glyco_hydro_65_C"/>
</dbReference>
<dbReference type="Gene3D" id="2.70.98.40">
    <property type="entry name" value="Glycoside hydrolase, family 65, N-terminal domain"/>
    <property type="match status" value="1"/>
</dbReference>
<feature type="region of interest" description="Disordered" evidence="4">
    <location>
        <begin position="775"/>
        <end position="838"/>
    </location>
</feature>
<evidence type="ECO:0000259" key="5">
    <source>
        <dbReference type="Pfam" id="PF03632"/>
    </source>
</evidence>
<dbReference type="OrthoDB" id="9816160at2"/>
<evidence type="ECO:0000256" key="3">
    <source>
        <dbReference type="PIRSR" id="PIRSR036289-51"/>
    </source>
</evidence>
<evidence type="ECO:0000256" key="1">
    <source>
        <dbReference type="ARBA" id="ARBA00006768"/>
    </source>
</evidence>
<dbReference type="InterPro" id="IPR017045">
    <property type="entry name" value="Malt_Pase/Glycosyl_Hdrlase"/>
</dbReference>
<dbReference type="Proteomes" id="UP000650511">
    <property type="component" value="Unassembled WGS sequence"/>
</dbReference>
<dbReference type="SUPFAM" id="SSF48208">
    <property type="entry name" value="Six-hairpin glycosidases"/>
    <property type="match status" value="1"/>
</dbReference>
<dbReference type="GO" id="GO:0016757">
    <property type="term" value="F:glycosyltransferase activity"/>
    <property type="evidence" value="ECO:0007669"/>
    <property type="project" value="UniProtKB-ARBA"/>
</dbReference>
<dbReference type="Pfam" id="PF03636">
    <property type="entry name" value="Glyco_hydro_65N"/>
    <property type="match status" value="1"/>
</dbReference>
<accession>A0A8J3ET79</accession>
<dbReference type="InterPro" id="IPR012341">
    <property type="entry name" value="6hp_glycosidase-like_sf"/>
</dbReference>
<feature type="domain" description="Glycoside hydrolase family 65 N-terminal" evidence="7">
    <location>
        <begin position="25"/>
        <end position="284"/>
    </location>
</feature>
<name>A0A8J3ET79_9ACTN</name>